<organism evidence="1 2">
    <name type="scientific">Tribonema minus</name>
    <dbReference type="NCBI Taxonomy" id="303371"/>
    <lineage>
        <taxon>Eukaryota</taxon>
        <taxon>Sar</taxon>
        <taxon>Stramenopiles</taxon>
        <taxon>Ochrophyta</taxon>
        <taxon>PX clade</taxon>
        <taxon>Xanthophyceae</taxon>
        <taxon>Tribonematales</taxon>
        <taxon>Tribonemataceae</taxon>
        <taxon>Tribonema</taxon>
    </lineage>
</organism>
<name>A0A836CEV2_9STRA</name>
<protein>
    <submittedName>
        <fullName evidence="1">Uncharacterized protein</fullName>
    </submittedName>
</protein>
<dbReference type="AlphaFoldDB" id="A0A836CEV2"/>
<evidence type="ECO:0000313" key="1">
    <source>
        <dbReference type="EMBL" id="KAG5183054.1"/>
    </source>
</evidence>
<sequence>MTQVQDALIWEQQMLRAPLDPDEATDLHVWKEVVGDSACVAGEDLLAQALHLLNIRDHRANDTAYRIRMLGLHGASASACPGLGGTVREYARALASALCNCRLLSHLLPSMTRPISIKTDAKTITVGSLGAVLARAMIFAESNLTILIADQCDSDAAIADPLLHPPALWFMLGEELRLLAETARAGHGKAQGEQSARDATFSSFNKLTAIAVCLSLPPCASSGFLSAAVAQWQRRCAGEAPGF</sequence>
<accession>A0A836CEV2</accession>
<reference evidence="1" key="1">
    <citation type="submission" date="2021-02" db="EMBL/GenBank/DDBJ databases">
        <title>First Annotated Genome of the Yellow-green Alga Tribonema minus.</title>
        <authorList>
            <person name="Mahan K.M."/>
        </authorList>
    </citation>
    <scope>NUCLEOTIDE SEQUENCE</scope>
    <source>
        <strain evidence="1">UTEX B ZZ1240</strain>
    </source>
</reference>
<comment type="caution">
    <text evidence="1">The sequence shown here is derived from an EMBL/GenBank/DDBJ whole genome shotgun (WGS) entry which is preliminary data.</text>
</comment>
<dbReference type="EMBL" id="JAFCMP010000223">
    <property type="protein sequence ID" value="KAG5183054.1"/>
    <property type="molecule type" value="Genomic_DNA"/>
</dbReference>
<dbReference type="Proteomes" id="UP000664859">
    <property type="component" value="Unassembled WGS sequence"/>
</dbReference>
<proteinExistence type="predicted"/>
<keyword evidence="2" id="KW-1185">Reference proteome</keyword>
<evidence type="ECO:0000313" key="2">
    <source>
        <dbReference type="Proteomes" id="UP000664859"/>
    </source>
</evidence>
<gene>
    <name evidence="1" type="ORF">JKP88DRAFT_273025</name>
</gene>